<organism evidence="1 2">
    <name type="scientific">Liparis tanakae</name>
    <name type="common">Tanaka's snailfish</name>
    <dbReference type="NCBI Taxonomy" id="230148"/>
    <lineage>
        <taxon>Eukaryota</taxon>
        <taxon>Metazoa</taxon>
        <taxon>Chordata</taxon>
        <taxon>Craniata</taxon>
        <taxon>Vertebrata</taxon>
        <taxon>Euteleostomi</taxon>
        <taxon>Actinopterygii</taxon>
        <taxon>Neopterygii</taxon>
        <taxon>Teleostei</taxon>
        <taxon>Neoteleostei</taxon>
        <taxon>Acanthomorphata</taxon>
        <taxon>Eupercaria</taxon>
        <taxon>Perciformes</taxon>
        <taxon>Cottioidei</taxon>
        <taxon>Cottales</taxon>
        <taxon>Liparidae</taxon>
        <taxon>Liparis</taxon>
    </lineage>
</organism>
<dbReference type="AlphaFoldDB" id="A0A4Z2IIQ2"/>
<sequence length="118" mass="12771">MERQETASSDHCTTAVPGLSRQGSGLIMHVCNNNNNNNTPTTTKAAANPALSDPALWKISREYVFTSEQGRSSRHCSLSLAEDALRETPKQLHACRCSAPKRAALALLAEHFTPLTVP</sequence>
<protein>
    <submittedName>
        <fullName evidence="1">Uncharacterized protein</fullName>
    </submittedName>
</protein>
<evidence type="ECO:0000313" key="1">
    <source>
        <dbReference type="EMBL" id="TNN77615.1"/>
    </source>
</evidence>
<keyword evidence="2" id="KW-1185">Reference proteome</keyword>
<dbReference type="EMBL" id="SRLO01000081">
    <property type="protein sequence ID" value="TNN77615.1"/>
    <property type="molecule type" value="Genomic_DNA"/>
</dbReference>
<name>A0A4Z2IIQ2_9TELE</name>
<accession>A0A4Z2IIQ2</accession>
<evidence type="ECO:0000313" key="2">
    <source>
        <dbReference type="Proteomes" id="UP000314294"/>
    </source>
</evidence>
<gene>
    <name evidence="1" type="ORF">EYF80_012205</name>
</gene>
<reference evidence="1 2" key="1">
    <citation type="submission" date="2019-03" db="EMBL/GenBank/DDBJ databases">
        <title>First draft genome of Liparis tanakae, snailfish: a comprehensive survey of snailfish specific genes.</title>
        <authorList>
            <person name="Kim W."/>
            <person name="Song I."/>
            <person name="Jeong J.-H."/>
            <person name="Kim D."/>
            <person name="Kim S."/>
            <person name="Ryu S."/>
            <person name="Song J.Y."/>
            <person name="Lee S.K."/>
        </authorList>
    </citation>
    <scope>NUCLEOTIDE SEQUENCE [LARGE SCALE GENOMIC DNA]</scope>
    <source>
        <tissue evidence="1">Muscle</tissue>
    </source>
</reference>
<comment type="caution">
    <text evidence="1">The sequence shown here is derived from an EMBL/GenBank/DDBJ whole genome shotgun (WGS) entry which is preliminary data.</text>
</comment>
<proteinExistence type="predicted"/>
<dbReference type="Proteomes" id="UP000314294">
    <property type="component" value="Unassembled WGS sequence"/>
</dbReference>